<organism evidence="3 4">
    <name type="scientific">Bacillus cereus VD196</name>
    <dbReference type="NCBI Taxonomy" id="1053243"/>
    <lineage>
        <taxon>Bacteria</taxon>
        <taxon>Bacillati</taxon>
        <taxon>Bacillota</taxon>
        <taxon>Bacilli</taxon>
        <taxon>Bacillales</taxon>
        <taxon>Bacillaceae</taxon>
        <taxon>Bacillus</taxon>
        <taxon>Bacillus cereus group</taxon>
    </lineage>
</organism>
<evidence type="ECO:0000313" key="4">
    <source>
        <dbReference type="Proteomes" id="UP000014023"/>
    </source>
</evidence>
<dbReference type="InterPro" id="IPR001173">
    <property type="entry name" value="Glyco_trans_2-like"/>
</dbReference>
<dbReference type="GO" id="GO:0016758">
    <property type="term" value="F:hexosyltransferase activity"/>
    <property type="evidence" value="ECO:0007669"/>
    <property type="project" value="UniProtKB-ARBA"/>
</dbReference>
<proteinExistence type="inferred from homology"/>
<comment type="similarity">
    <text evidence="1">Belongs to the glycosyltransferase 2 family.</text>
</comment>
<protein>
    <recommendedName>
        <fullName evidence="2">Glycosyltransferase 2-like domain-containing protein</fullName>
    </recommendedName>
</protein>
<evidence type="ECO:0000313" key="3">
    <source>
        <dbReference type="EMBL" id="EOO61609.1"/>
    </source>
</evidence>
<dbReference type="Proteomes" id="UP000014023">
    <property type="component" value="Unassembled WGS sequence"/>
</dbReference>
<dbReference type="AlphaFoldDB" id="A0A9W5V5Y0"/>
<comment type="caution">
    <text evidence="3">The sequence shown here is derived from an EMBL/GenBank/DDBJ whole genome shotgun (WGS) entry which is preliminary data.</text>
</comment>
<dbReference type="SUPFAM" id="SSF53448">
    <property type="entry name" value="Nucleotide-diphospho-sugar transferases"/>
    <property type="match status" value="1"/>
</dbReference>
<gene>
    <name evidence="3" type="ORF">IKE_05883</name>
</gene>
<reference evidence="3 4" key="1">
    <citation type="submission" date="2012-12" db="EMBL/GenBank/DDBJ databases">
        <title>The Genome Sequence of Bacillus cereus VD196.</title>
        <authorList>
            <consortium name="The Broad Institute Genome Sequencing Platform"/>
            <consortium name="The Broad Institute Genome Sequencing Center for Infectious Disease"/>
            <person name="Feldgarden M."/>
            <person name="Van der Auwera G.A."/>
            <person name="Mahillon J."/>
            <person name="Duprez V."/>
            <person name="Timmery S."/>
            <person name="Mattelet C."/>
            <person name="Dierick K."/>
            <person name="Sun M."/>
            <person name="Yu Z."/>
            <person name="Zhu L."/>
            <person name="Hu X."/>
            <person name="Shank E.B."/>
            <person name="Swiecicka I."/>
            <person name="Hansen B.M."/>
            <person name="Andrup L."/>
            <person name="Walker B."/>
            <person name="Young S.K."/>
            <person name="Zeng Q."/>
            <person name="Gargeya S."/>
            <person name="Fitzgerald M."/>
            <person name="Haas B."/>
            <person name="Abouelleil A."/>
            <person name="Alvarado L."/>
            <person name="Arachchi H.M."/>
            <person name="Berlin A.M."/>
            <person name="Chapman S.B."/>
            <person name="Dewar J."/>
            <person name="Goldberg J."/>
            <person name="Griggs A."/>
            <person name="Gujja S."/>
            <person name="Hansen M."/>
            <person name="Howarth C."/>
            <person name="Imamovic A."/>
            <person name="Larimer J."/>
            <person name="McCowan C."/>
            <person name="Murphy C."/>
            <person name="Neiman D."/>
            <person name="Pearson M."/>
            <person name="Priest M."/>
            <person name="Roberts A."/>
            <person name="Saif S."/>
            <person name="Shea T."/>
            <person name="Sisk P."/>
            <person name="Sykes S."/>
            <person name="Wortman J."/>
            <person name="Nusbaum C."/>
            <person name="Birren B."/>
        </authorList>
    </citation>
    <scope>NUCLEOTIDE SEQUENCE [LARGE SCALE GENOMIC DNA]</scope>
    <source>
        <strain evidence="3 4">VD196</strain>
    </source>
</reference>
<evidence type="ECO:0000256" key="1">
    <source>
        <dbReference type="ARBA" id="ARBA00006739"/>
    </source>
</evidence>
<sequence length="263" mass="30800">MLSIIVPTMGTRLMELERLLRSILDQNVNTEVIIVVQSNHDKVKKLLEGYENLSVKVFYVKFKGLSKSRNFAMKHVTGRWVMFSDDDCWYPKGSFHHAINYIKDKPIVISSIYDPVLNKPYKCYPLQEKKYTKAEIFRISSIEIIINIEKVPKDYINFDESFGLGAEYPTGEENTLIFDLWKKGFKNIYFNPHIVVFHLRKDIKSFQLDYYSKGAFFARNFTKMTCKILGILFVFKKSGFNRNTTRNILKFMNGVKGYSKSIE</sequence>
<dbReference type="RefSeq" id="WP_000948850.1">
    <property type="nucleotide sequence ID" value="NZ_KB976270.1"/>
</dbReference>
<dbReference type="EMBL" id="AHFL01000062">
    <property type="protein sequence ID" value="EOO61609.1"/>
    <property type="molecule type" value="Genomic_DNA"/>
</dbReference>
<dbReference type="InterPro" id="IPR029044">
    <property type="entry name" value="Nucleotide-diphossugar_trans"/>
</dbReference>
<feature type="domain" description="Glycosyltransferase 2-like" evidence="2">
    <location>
        <begin position="3"/>
        <end position="114"/>
    </location>
</feature>
<dbReference type="Pfam" id="PF00535">
    <property type="entry name" value="Glycos_transf_2"/>
    <property type="match status" value="1"/>
</dbReference>
<dbReference type="PANTHER" id="PTHR22916:SF3">
    <property type="entry name" value="UDP-GLCNAC:BETAGAL BETA-1,3-N-ACETYLGLUCOSAMINYLTRANSFERASE-LIKE PROTEIN 1"/>
    <property type="match status" value="1"/>
</dbReference>
<dbReference type="PANTHER" id="PTHR22916">
    <property type="entry name" value="GLYCOSYLTRANSFERASE"/>
    <property type="match status" value="1"/>
</dbReference>
<evidence type="ECO:0000259" key="2">
    <source>
        <dbReference type="Pfam" id="PF00535"/>
    </source>
</evidence>
<dbReference type="CDD" id="cd00761">
    <property type="entry name" value="Glyco_tranf_GTA_type"/>
    <property type="match status" value="1"/>
</dbReference>
<name>A0A9W5V5Y0_BACCE</name>
<accession>A0A9W5V5Y0</accession>
<dbReference type="Gene3D" id="3.90.550.10">
    <property type="entry name" value="Spore Coat Polysaccharide Biosynthesis Protein SpsA, Chain A"/>
    <property type="match status" value="1"/>
</dbReference>